<keyword evidence="4 12" id="KW-0863">Zinc-finger</keyword>
<evidence type="ECO:0000313" key="16">
    <source>
        <dbReference type="EMBL" id="PWN91277.1"/>
    </source>
</evidence>
<feature type="binding site" evidence="10">
    <location>
        <position position="188"/>
    </location>
    <ligand>
        <name>Mg(2+)</name>
        <dbReference type="ChEBI" id="CHEBI:18420"/>
        <label>1</label>
    </ligand>
</feature>
<feature type="binding site" evidence="10">
    <location>
        <position position="41"/>
    </location>
    <ligand>
        <name>Mg(2+)</name>
        <dbReference type="ChEBI" id="CHEBI:18420"/>
        <label>1</label>
    </ligand>
</feature>
<evidence type="ECO:0000256" key="4">
    <source>
        <dbReference type="ARBA" id="ARBA00022771"/>
    </source>
</evidence>
<evidence type="ECO:0000256" key="6">
    <source>
        <dbReference type="ARBA" id="ARBA00022833"/>
    </source>
</evidence>
<dbReference type="Gene3D" id="3.60.10.10">
    <property type="entry name" value="Endonuclease/exonuclease/phosphatase"/>
    <property type="match status" value="1"/>
</dbReference>
<proteinExistence type="inferred from homology"/>
<dbReference type="InterPro" id="IPR020848">
    <property type="entry name" value="AP_endonuclease_F1_CS"/>
</dbReference>
<feature type="binding site" evidence="10">
    <location>
        <position position="7"/>
    </location>
    <ligand>
        <name>Mg(2+)</name>
        <dbReference type="ChEBI" id="CHEBI:18420"/>
        <label>1</label>
    </ligand>
</feature>
<dbReference type="GO" id="GO:0003677">
    <property type="term" value="F:DNA binding"/>
    <property type="evidence" value="ECO:0007669"/>
    <property type="project" value="InterPro"/>
</dbReference>
<feature type="site" description="Interaction with DNA substrate" evidence="11">
    <location>
        <position position="289"/>
    </location>
</feature>
<keyword evidence="10" id="KW-0464">Manganese</keyword>
<feature type="binding site" evidence="10">
    <location>
        <position position="289"/>
    </location>
    <ligand>
        <name>Mg(2+)</name>
        <dbReference type="ChEBI" id="CHEBI:18420"/>
        <label>1</label>
    </ligand>
</feature>
<evidence type="ECO:0000256" key="9">
    <source>
        <dbReference type="PIRSR" id="PIRSR604808-1"/>
    </source>
</evidence>
<dbReference type="GO" id="GO:0008270">
    <property type="term" value="F:zinc ion binding"/>
    <property type="evidence" value="ECO:0007669"/>
    <property type="project" value="UniProtKB-KW"/>
</dbReference>
<dbReference type="SUPFAM" id="SSF56219">
    <property type="entry name" value="DNase I-like"/>
    <property type="match status" value="1"/>
</dbReference>
<evidence type="ECO:0000259" key="15">
    <source>
        <dbReference type="PROSITE" id="PS51999"/>
    </source>
</evidence>
<keyword evidence="8" id="KW-0539">Nucleus</keyword>
<evidence type="ECO:0000256" key="2">
    <source>
        <dbReference type="ARBA" id="ARBA00007092"/>
    </source>
</evidence>
<evidence type="ECO:0000256" key="11">
    <source>
        <dbReference type="PIRSR" id="PIRSR604808-3"/>
    </source>
</evidence>
<evidence type="ECO:0000256" key="13">
    <source>
        <dbReference type="RuleBase" id="RU362131"/>
    </source>
</evidence>
<dbReference type="CDD" id="cd09088">
    <property type="entry name" value="Ape2-like_AP-endo"/>
    <property type="match status" value="1"/>
</dbReference>
<keyword evidence="13" id="KW-0234">DNA repair</keyword>
<feature type="compositionally biased region" description="Basic and acidic residues" evidence="14">
    <location>
        <begin position="420"/>
        <end position="432"/>
    </location>
</feature>
<feature type="region of interest" description="Disordered" evidence="14">
    <location>
        <begin position="528"/>
        <end position="548"/>
    </location>
</feature>
<feature type="site" description="Important for catalytic activity" evidence="11">
    <location>
        <position position="263"/>
    </location>
</feature>
<dbReference type="GO" id="GO:0003906">
    <property type="term" value="F:DNA-(apurinic or apyrimidinic site) endonuclease activity"/>
    <property type="evidence" value="ECO:0007669"/>
    <property type="project" value="TreeGrafter"/>
</dbReference>
<feature type="compositionally biased region" description="Low complexity" evidence="14">
    <location>
        <begin position="342"/>
        <end position="378"/>
    </location>
</feature>
<dbReference type="OrthoDB" id="391817at2759"/>
<protein>
    <recommendedName>
        <fullName evidence="13">DNA-(apurinic or apyrimidinic site) endonuclease</fullName>
        <ecNumber evidence="13">3.1.-.-</ecNumber>
    </recommendedName>
</protein>
<keyword evidence="17" id="KW-1185">Reference proteome</keyword>
<organism evidence="16 17">
    <name type="scientific">Acaromyces ingoldii</name>
    <dbReference type="NCBI Taxonomy" id="215250"/>
    <lineage>
        <taxon>Eukaryota</taxon>
        <taxon>Fungi</taxon>
        <taxon>Dikarya</taxon>
        <taxon>Basidiomycota</taxon>
        <taxon>Ustilaginomycotina</taxon>
        <taxon>Exobasidiomycetes</taxon>
        <taxon>Exobasidiales</taxon>
        <taxon>Cryptobasidiaceae</taxon>
        <taxon>Acaromyces</taxon>
    </lineage>
</organism>
<dbReference type="PROSITE" id="PS51999">
    <property type="entry name" value="ZF_GRF"/>
    <property type="match status" value="1"/>
</dbReference>
<evidence type="ECO:0000256" key="1">
    <source>
        <dbReference type="ARBA" id="ARBA00001936"/>
    </source>
</evidence>
<evidence type="ECO:0000256" key="3">
    <source>
        <dbReference type="ARBA" id="ARBA00022723"/>
    </source>
</evidence>
<dbReference type="EMBL" id="KZ819635">
    <property type="protein sequence ID" value="PWN91277.1"/>
    <property type="molecule type" value="Genomic_DNA"/>
</dbReference>
<feature type="active site" description="Proton acceptor" evidence="9">
    <location>
        <position position="289"/>
    </location>
</feature>
<dbReference type="RefSeq" id="XP_025378475.1">
    <property type="nucleotide sequence ID" value="XM_025520941.1"/>
</dbReference>
<feature type="active site" evidence="9">
    <location>
        <position position="147"/>
    </location>
</feature>
<dbReference type="PROSITE" id="PS51435">
    <property type="entry name" value="AP_NUCLEASE_F1_4"/>
    <property type="match status" value="1"/>
</dbReference>
<dbReference type="GO" id="GO:0005634">
    <property type="term" value="C:nucleus"/>
    <property type="evidence" value="ECO:0007669"/>
    <property type="project" value="TreeGrafter"/>
</dbReference>
<feature type="compositionally biased region" description="Polar residues" evidence="14">
    <location>
        <begin position="404"/>
        <end position="415"/>
    </location>
</feature>
<evidence type="ECO:0000256" key="14">
    <source>
        <dbReference type="SAM" id="MobiDB-lite"/>
    </source>
</evidence>
<dbReference type="AlphaFoldDB" id="A0A316YPG7"/>
<dbReference type="GO" id="GO:0008311">
    <property type="term" value="F:double-stranded DNA 3'-5' DNA exonuclease activity"/>
    <property type="evidence" value="ECO:0007669"/>
    <property type="project" value="TreeGrafter"/>
</dbReference>
<feature type="site" description="Transition state stabilizer" evidence="11">
    <location>
        <position position="188"/>
    </location>
</feature>
<keyword evidence="13" id="KW-0227">DNA damage</keyword>
<dbReference type="Proteomes" id="UP000245768">
    <property type="component" value="Unassembled WGS sequence"/>
</dbReference>
<evidence type="ECO:0000256" key="8">
    <source>
        <dbReference type="ARBA" id="ARBA00023242"/>
    </source>
</evidence>
<keyword evidence="7 10" id="KW-0460">Magnesium</keyword>
<evidence type="ECO:0000313" key="17">
    <source>
        <dbReference type="Proteomes" id="UP000245768"/>
    </source>
</evidence>
<dbReference type="PANTHER" id="PTHR22748:SF4">
    <property type="entry name" value="DNA-(APURINIC OR APYRIMIDINIC SITE) ENDONUCLEASE 2"/>
    <property type="match status" value="1"/>
</dbReference>
<keyword evidence="3 10" id="KW-0479">Metal-binding</keyword>
<feature type="binding site" evidence="10">
    <location>
        <position position="186"/>
    </location>
    <ligand>
        <name>Mg(2+)</name>
        <dbReference type="ChEBI" id="CHEBI:18420"/>
        <label>1</label>
    </ligand>
</feature>
<keyword evidence="5" id="KW-0378">Hydrolase</keyword>
<dbReference type="InParanoid" id="A0A316YPG7"/>
<dbReference type="GO" id="GO:0008081">
    <property type="term" value="F:phosphoric diester hydrolase activity"/>
    <property type="evidence" value="ECO:0007669"/>
    <property type="project" value="TreeGrafter"/>
</dbReference>
<dbReference type="PROSITE" id="PS00728">
    <property type="entry name" value="AP_NUCLEASE_F1_3"/>
    <property type="match status" value="1"/>
</dbReference>
<dbReference type="InterPro" id="IPR010666">
    <property type="entry name" value="Znf_GRF"/>
</dbReference>
<dbReference type="STRING" id="215250.A0A316YPG7"/>
<evidence type="ECO:0000256" key="5">
    <source>
        <dbReference type="ARBA" id="ARBA00022801"/>
    </source>
</evidence>
<comment type="cofactor">
    <cofactor evidence="1">
        <name>Mn(2+)</name>
        <dbReference type="ChEBI" id="CHEBI:29035"/>
    </cofactor>
</comment>
<dbReference type="InterPro" id="IPR005135">
    <property type="entry name" value="Endo/exonuclease/phosphatase"/>
</dbReference>
<dbReference type="FunCoup" id="A0A316YPG7">
    <property type="interactions" value="610"/>
</dbReference>
<dbReference type="Pfam" id="PF03372">
    <property type="entry name" value="Exo_endo_phos"/>
    <property type="match status" value="1"/>
</dbReference>
<comment type="cofactor">
    <cofactor evidence="10 13">
        <name>Mg(2+)</name>
        <dbReference type="ChEBI" id="CHEBI:18420"/>
    </cofactor>
    <cofactor evidence="10 13">
        <name>Mn(2+)</name>
        <dbReference type="ChEBI" id="CHEBI:29035"/>
    </cofactor>
    <text evidence="10 13">Probably binds two magnesium or manganese ions per subunit.</text>
</comment>
<dbReference type="InterPro" id="IPR004808">
    <property type="entry name" value="AP_endonuc_1"/>
</dbReference>
<feature type="domain" description="GRF-type" evidence="15">
    <location>
        <begin position="529"/>
        <end position="582"/>
    </location>
</feature>
<feature type="region of interest" description="Disordered" evidence="14">
    <location>
        <begin position="342"/>
        <end position="511"/>
    </location>
</feature>
<dbReference type="GeneID" id="37042857"/>
<dbReference type="PANTHER" id="PTHR22748">
    <property type="entry name" value="AP ENDONUCLEASE"/>
    <property type="match status" value="1"/>
</dbReference>
<dbReference type="NCBIfam" id="TIGR00633">
    <property type="entry name" value="xth"/>
    <property type="match status" value="1"/>
</dbReference>
<accession>A0A316YPG7</accession>
<feature type="active site" description="Proton donor/acceptor" evidence="9">
    <location>
        <position position="186"/>
    </location>
</feature>
<feature type="region of interest" description="Disordered" evidence="14">
    <location>
        <begin position="313"/>
        <end position="332"/>
    </location>
</feature>
<feature type="binding site" evidence="10">
    <location>
        <position position="288"/>
    </location>
    <ligand>
        <name>Mg(2+)</name>
        <dbReference type="ChEBI" id="CHEBI:18420"/>
        <label>1</label>
    </ligand>
</feature>
<dbReference type="GO" id="GO:0006284">
    <property type="term" value="P:base-excision repair"/>
    <property type="evidence" value="ECO:0007669"/>
    <property type="project" value="TreeGrafter"/>
</dbReference>
<comment type="similarity">
    <text evidence="2 13">Belongs to the DNA repair enzymes AP/ExoA family.</text>
</comment>
<evidence type="ECO:0000256" key="10">
    <source>
        <dbReference type="PIRSR" id="PIRSR604808-2"/>
    </source>
</evidence>
<gene>
    <name evidence="16" type="ORF">FA10DRAFT_265145</name>
</gene>
<feature type="region of interest" description="Disordered" evidence="14">
    <location>
        <begin position="582"/>
        <end position="634"/>
    </location>
</feature>
<dbReference type="InterPro" id="IPR036691">
    <property type="entry name" value="Endo/exonu/phosph_ase_sf"/>
</dbReference>
<keyword evidence="6" id="KW-0862">Zinc</keyword>
<dbReference type="EC" id="3.1.-.-" evidence="13"/>
<reference evidence="16 17" key="1">
    <citation type="journal article" date="2018" name="Mol. Biol. Evol.">
        <title>Broad Genomic Sampling Reveals a Smut Pathogenic Ancestry of the Fungal Clade Ustilaginomycotina.</title>
        <authorList>
            <person name="Kijpornyongpan T."/>
            <person name="Mondo S.J."/>
            <person name="Barry K."/>
            <person name="Sandor L."/>
            <person name="Lee J."/>
            <person name="Lipzen A."/>
            <person name="Pangilinan J."/>
            <person name="LaButti K."/>
            <person name="Hainaut M."/>
            <person name="Henrissat B."/>
            <person name="Grigoriev I.V."/>
            <person name="Spatafora J.W."/>
            <person name="Aime M.C."/>
        </authorList>
    </citation>
    <scope>NUCLEOTIDE SEQUENCE [LARGE SCALE GENOMIC DNA]</scope>
    <source>
        <strain evidence="16 17">MCA 4198</strain>
    </source>
</reference>
<evidence type="ECO:0000256" key="7">
    <source>
        <dbReference type="ARBA" id="ARBA00022842"/>
    </source>
</evidence>
<evidence type="ECO:0000256" key="12">
    <source>
        <dbReference type="PROSITE-ProRule" id="PRU01343"/>
    </source>
</evidence>
<sequence length="634" mass="70094">MRVLSWNVNGIRTVRQYRPLYKLKWSECLEALEADIICFQETKITRKQLLVEDRDMCLPKGYYAFYNLHPTKGYSGTATFVKDSVCTPQRAEEGITGNLVKDRRDSKTAIGGYPDLLAPESPQFDLIDREGRAVVVDCGMFVLFNLYCPNETDEGRREYKMAYYTTLEERVHNLLEAGREVIIVGDLNIAHLPIDHADSVHAKMNAETHLDQHPARRWLDRFLTPVGRFMDAGRHMHPRRRFMYTCWNTIKNSRASNYGARIDFTLLSPGLVDWVKDAGIQPDVQGSDHCPVYVDLHDEITLPDGSVVKLRDKLSQEAKPPPLATSSWPEHSGRRIQSFFAAGPSAATPSPSPTPNLAASTPSPVPSTTTQMPTSTAPRVERSASMSSQEPVSLTGLRSEKVQNETASSRGSQSPGKAIKRPDGQAKSKEKATVNGSGRKGAQQATLKSFFGKSPKEAELPAFKAEEEELERQEAAGEAAGLVAEPDPSPSKTPLKEAEMVEEEDSGAARVQSSLAWGSIFAPRASPRCGGHNEPAKPWTVNKPGPNHGRKFWMCARPVGGTGEPDHDKQFRCGFWKWDSEVRTKAQREDSDEATGGRKSFHEVAGRAPMLGSGEKRTLPSPSASSPVKRRRDA</sequence>
<name>A0A316YPG7_9BASI</name>